<keyword evidence="1" id="KW-0175">Coiled coil</keyword>
<reference evidence="3" key="1">
    <citation type="journal article" date="2018" name="Gigascience">
        <title>Genome assembly of the Pink Ipe (Handroanthus impetiginosus, Bignoniaceae), a highly valued, ecologically keystone Neotropical timber forest tree.</title>
        <authorList>
            <person name="Silva-Junior O.B."/>
            <person name="Grattapaglia D."/>
            <person name="Novaes E."/>
            <person name="Collevatti R.G."/>
        </authorList>
    </citation>
    <scope>NUCLEOTIDE SEQUENCE [LARGE SCALE GENOMIC DNA]</scope>
    <source>
        <strain evidence="3">cv. UFG-1</strain>
    </source>
</reference>
<feature type="coiled-coil region" evidence="1">
    <location>
        <begin position="56"/>
        <end position="83"/>
    </location>
</feature>
<comment type="caution">
    <text evidence="2">The sequence shown here is derived from an EMBL/GenBank/DDBJ whole genome shotgun (WGS) entry which is preliminary data.</text>
</comment>
<evidence type="ECO:0000313" key="2">
    <source>
        <dbReference type="EMBL" id="PIN19430.1"/>
    </source>
</evidence>
<keyword evidence="3" id="KW-1185">Reference proteome</keyword>
<accession>A0A2G9HQ64</accession>
<dbReference type="EMBL" id="NKXS01001281">
    <property type="protein sequence ID" value="PIN19430.1"/>
    <property type="molecule type" value="Genomic_DNA"/>
</dbReference>
<sequence>MFFCGVKNNCAIQRDLLRKFVQETGTKMADEAADSVSEKCQQKVEKTEIEVATVMILSLRESLKKCQDELKEAKDESRKWRLSFQN</sequence>
<evidence type="ECO:0000256" key="1">
    <source>
        <dbReference type="SAM" id="Coils"/>
    </source>
</evidence>
<evidence type="ECO:0000313" key="3">
    <source>
        <dbReference type="Proteomes" id="UP000231279"/>
    </source>
</evidence>
<dbReference type="Proteomes" id="UP000231279">
    <property type="component" value="Unassembled WGS sequence"/>
</dbReference>
<gene>
    <name evidence="2" type="ORF">CDL12_07891</name>
</gene>
<proteinExistence type="predicted"/>
<protein>
    <submittedName>
        <fullName evidence="2">Uncharacterized protein</fullName>
    </submittedName>
</protein>
<name>A0A2G9HQ64_9LAMI</name>
<dbReference type="AlphaFoldDB" id="A0A2G9HQ64"/>
<organism evidence="2 3">
    <name type="scientific">Handroanthus impetiginosus</name>
    <dbReference type="NCBI Taxonomy" id="429701"/>
    <lineage>
        <taxon>Eukaryota</taxon>
        <taxon>Viridiplantae</taxon>
        <taxon>Streptophyta</taxon>
        <taxon>Embryophyta</taxon>
        <taxon>Tracheophyta</taxon>
        <taxon>Spermatophyta</taxon>
        <taxon>Magnoliopsida</taxon>
        <taxon>eudicotyledons</taxon>
        <taxon>Gunneridae</taxon>
        <taxon>Pentapetalae</taxon>
        <taxon>asterids</taxon>
        <taxon>lamiids</taxon>
        <taxon>Lamiales</taxon>
        <taxon>Bignoniaceae</taxon>
        <taxon>Crescentiina</taxon>
        <taxon>Tabebuia alliance</taxon>
        <taxon>Handroanthus</taxon>
    </lineage>
</organism>